<dbReference type="EMBL" id="NHNI01000001">
    <property type="protein sequence ID" value="OZY85493.1"/>
    <property type="molecule type" value="Genomic_DNA"/>
</dbReference>
<reference evidence="2" key="1">
    <citation type="submission" date="2017-05" db="EMBL/GenBank/DDBJ databases">
        <authorList>
            <person name="Song R."/>
            <person name="Chenine A.L."/>
            <person name="Ruprecht R.M."/>
        </authorList>
    </citation>
    <scope>NUCLEOTIDE SEQUENCE [LARGE SCALE GENOMIC DNA]</scope>
    <source>
        <strain evidence="2">PSBB022</strain>
    </source>
</reference>
<dbReference type="Proteomes" id="UP000216101">
    <property type="component" value="Unassembled WGS sequence"/>
</dbReference>
<proteinExistence type="predicted"/>
<dbReference type="Pfam" id="PF05707">
    <property type="entry name" value="Zot"/>
    <property type="match status" value="1"/>
</dbReference>
<dbReference type="InterPro" id="IPR027417">
    <property type="entry name" value="P-loop_NTPase"/>
</dbReference>
<evidence type="ECO:0000313" key="6">
    <source>
        <dbReference type="Proteomes" id="UP000216101"/>
    </source>
</evidence>
<evidence type="ECO:0000259" key="1">
    <source>
        <dbReference type="Pfam" id="PF05707"/>
    </source>
</evidence>
<feature type="domain" description="Zona occludens toxin N-terminal" evidence="1">
    <location>
        <begin position="2"/>
        <end position="150"/>
    </location>
</feature>
<evidence type="ECO:0000313" key="4">
    <source>
        <dbReference type="EMBL" id="OZY85493.1"/>
    </source>
</evidence>
<evidence type="ECO:0000313" key="2">
    <source>
        <dbReference type="EMBL" id="OZY83152.1"/>
    </source>
</evidence>
<keyword evidence="6" id="KW-1185">Reference proteome</keyword>
<evidence type="ECO:0000313" key="3">
    <source>
        <dbReference type="EMBL" id="OZY85482.1"/>
    </source>
</evidence>
<sequence>MSVYIVTGKLGNGKTLVTVGRIRDAIRAGCRVATNLDINLKEMFHRQAKNIDLMRIPDKPTIEDLNAIGKGYDGHEYDESKFGLLVLDECGTWFNSRNWQDKSRKEVNDWFLHARKLGWHVYIIIQDISMLDSQARDAIGELLVTCKRLDKLRIPLVGGLIKTLTGFNLTMPRIHRAKVTYADGLISDVWVYRGNDLFRCYDTRQSFIQNYPHGTHSILPPWHTHGRYAITMTWRNIMRITKIYWKRFASPVSLATGLLLGAFAMLLNQQPVIASVHQPVYQQDLIPQPNSQLPEISQGDKNPFSGFQIYLVGEFANELLFQVHWPDRSFLSIKESELVALGFEVARVGNAMAKVTFDREVIYALPKRSTQAAYDRTQVVQQDQAQN</sequence>
<name>A0A266PZV8_9GAMM</name>
<accession>A0A266PZV8</accession>
<gene>
    <name evidence="3" type="ORF">CBP51_00055</name>
    <name evidence="4" type="ORF">CBP51_00110</name>
    <name evidence="5" type="ORF">CBP51_00165</name>
    <name evidence="2" type="ORF">CBP51_20410</name>
</gene>
<protein>
    <recommendedName>
        <fullName evidence="1">Zona occludens toxin N-terminal domain-containing protein</fullName>
    </recommendedName>
</protein>
<dbReference type="EMBL" id="NHNI01000005">
    <property type="protein sequence ID" value="OZY83152.1"/>
    <property type="molecule type" value="Genomic_DNA"/>
</dbReference>
<reference evidence="6" key="2">
    <citation type="submission" date="2017-05" db="EMBL/GenBank/DDBJ databases">
        <authorList>
            <person name="Barney B.M."/>
        </authorList>
    </citation>
    <scope>NUCLEOTIDE SEQUENCE [LARGE SCALE GENOMIC DNA]</scope>
    <source>
        <strain evidence="6">PSBB022</strain>
    </source>
</reference>
<dbReference type="EMBL" id="NHNI01000001">
    <property type="protein sequence ID" value="OZY85504.1"/>
    <property type="molecule type" value="Genomic_DNA"/>
</dbReference>
<dbReference type="RefSeq" id="WP_094983392.1">
    <property type="nucleotide sequence ID" value="NZ_NHNI01000001.1"/>
</dbReference>
<comment type="caution">
    <text evidence="2">The sequence shown here is derived from an EMBL/GenBank/DDBJ whole genome shotgun (WGS) entry which is preliminary data.</text>
</comment>
<evidence type="ECO:0000313" key="5">
    <source>
        <dbReference type="EMBL" id="OZY85504.1"/>
    </source>
</evidence>
<dbReference type="AlphaFoldDB" id="A0A266PZV8"/>
<dbReference type="InterPro" id="IPR008900">
    <property type="entry name" value="Zot_N"/>
</dbReference>
<organism evidence="2 6">
    <name type="scientific">Cellvibrio mixtus</name>
    <dbReference type="NCBI Taxonomy" id="39650"/>
    <lineage>
        <taxon>Bacteria</taxon>
        <taxon>Pseudomonadati</taxon>
        <taxon>Pseudomonadota</taxon>
        <taxon>Gammaproteobacteria</taxon>
        <taxon>Cellvibrionales</taxon>
        <taxon>Cellvibrionaceae</taxon>
        <taxon>Cellvibrio</taxon>
    </lineage>
</organism>
<dbReference type="Gene3D" id="3.40.50.300">
    <property type="entry name" value="P-loop containing nucleotide triphosphate hydrolases"/>
    <property type="match status" value="1"/>
</dbReference>
<dbReference type="EMBL" id="NHNI01000001">
    <property type="protein sequence ID" value="OZY85482.1"/>
    <property type="molecule type" value="Genomic_DNA"/>
</dbReference>